<dbReference type="AlphaFoldDB" id="A0A0S3RYR1"/>
<organism evidence="1 2">
    <name type="scientific">Vigna angularis var. angularis</name>
    <dbReference type="NCBI Taxonomy" id="157739"/>
    <lineage>
        <taxon>Eukaryota</taxon>
        <taxon>Viridiplantae</taxon>
        <taxon>Streptophyta</taxon>
        <taxon>Embryophyta</taxon>
        <taxon>Tracheophyta</taxon>
        <taxon>Spermatophyta</taxon>
        <taxon>Magnoliopsida</taxon>
        <taxon>eudicotyledons</taxon>
        <taxon>Gunneridae</taxon>
        <taxon>Pentapetalae</taxon>
        <taxon>rosids</taxon>
        <taxon>fabids</taxon>
        <taxon>Fabales</taxon>
        <taxon>Fabaceae</taxon>
        <taxon>Papilionoideae</taxon>
        <taxon>50 kb inversion clade</taxon>
        <taxon>NPAAA clade</taxon>
        <taxon>indigoferoid/millettioid clade</taxon>
        <taxon>Phaseoleae</taxon>
        <taxon>Vigna</taxon>
    </lineage>
</organism>
<keyword evidence="2" id="KW-1185">Reference proteome</keyword>
<proteinExistence type="predicted"/>
<dbReference type="Proteomes" id="UP000291084">
    <property type="component" value="Chromosome 4"/>
</dbReference>
<gene>
    <name evidence="1" type="primary">Vigan.04G328900</name>
    <name evidence="1" type="ORF">VIGAN_04328900</name>
</gene>
<evidence type="ECO:0000313" key="2">
    <source>
        <dbReference type="Proteomes" id="UP000291084"/>
    </source>
</evidence>
<accession>A0A0S3RYR1</accession>
<name>A0A0S3RYR1_PHAAN</name>
<sequence>MTTSAIINDLLPALTDVTCYMRLTWGIYPLIMDACMHVHLEGGSYLHVASNGGFYVCWKGEILNNVSRFCPVKMRTFGQTSFQGSSFMKRILLCDLRRPRLCSNFVYL</sequence>
<dbReference type="EMBL" id="AP015037">
    <property type="protein sequence ID" value="BAT85712.1"/>
    <property type="molecule type" value="Genomic_DNA"/>
</dbReference>
<protein>
    <submittedName>
        <fullName evidence="1">Uncharacterized protein</fullName>
    </submittedName>
</protein>
<evidence type="ECO:0000313" key="1">
    <source>
        <dbReference type="EMBL" id="BAT85712.1"/>
    </source>
</evidence>
<reference evidence="1 2" key="1">
    <citation type="journal article" date="2015" name="Sci. Rep.">
        <title>The power of single molecule real-time sequencing technology in the de novo assembly of a eukaryotic genome.</title>
        <authorList>
            <person name="Sakai H."/>
            <person name="Naito K."/>
            <person name="Ogiso-Tanaka E."/>
            <person name="Takahashi Y."/>
            <person name="Iseki K."/>
            <person name="Muto C."/>
            <person name="Satou K."/>
            <person name="Teruya K."/>
            <person name="Shiroma A."/>
            <person name="Shimoji M."/>
            <person name="Hirano T."/>
            <person name="Itoh T."/>
            <person name="Kaga A."/>
            <person name="Tomooka N."/>
        </authorList>
    </citation>
    <scope>NUCLEOTIDE SEQUENCE [LARGE SCALE GENOMIC DNA]</scope>
    <source>
        <strain evidence="2">cv. Shumari</strain>
    </source>
</reference>